<proteinExistence type="inferred from homology"/>
<reference evidence="7 8" key="1">
    <citation type="submission" date="2010-05" db="EMBL/GenBank/DDBJ databases">
        <title>The Genome Sequence of Thecamonas trahens ATCC 50062.</title>
        <authorList>
            <consortium name="The Broad Institute Genome Sequencing Platform"/>
            <person name="Russ C."/>
            <person name="Cuomo C."/>
            <person name="Shea T."/>
            <person name="Young S.K."/>
            <person name="Zeng Q."/>
            <person name="Koehrsen M."/>
            <person name="Haas B."/>
            <person name="Borodovsky M."/>
            <person name="Guigo R."/>
            <person name="Alvarado L."/>
            <person name="Berlin A."/>
            <person name="Bochicchio J."/>
            <person name="Borenstein D."/>
            <person name="Chapman S."/>
            <person name="Chen Z."/>
            <person name="Freedman E."/>
            <person name="Gellesch M."/>
            <person name="Goldberg J."/>
            <person name="Griggs A."/>
            <person name="Gujja S."/>
            <person name="Heilman E."/>
            <person name="Heiman D."/>
            <person name="Hepburn T."/>
            <person name="Howarth C."/>
            <person name="Jen D."/>
            <person name="Larson L."/>
            <person name="Mehta T."/>
            <person name="Park D."/>
            <person name="Pearson M."/>
            <person name="Roberts A."/>
            <person name="Saif S."/>
            <person name="Shenoy N."/>
            <person name="Sisk P."/>
            <person name="Stolte C."/>
            <person name="Sykes S."/>
            <person name="Thomson T."/>
            <person name="Walk T."/>
            <person name="White J."/>
            <person name="Yandava C."/>
            <person name="Burger G."/>
            <person name="Gray M.W."/>
            <person name="Holland P.W.H."/>
            <person name="King N."/>
            <person name="Lang F.B.F."/>
            <person name="Roger A.J."/>
            <person name="Ruiz-Trillo I."/>
            <person name="Lander E."/>
            <person name="Nusbaum C."/>
        </authorList>
    </citation>
    <scope>NUCLEOTIDE SEQUENCE [LARGE SCALE GENOMIC DNA]</scope>
    <source>
        <strain evidence="7 8">ATCC 50062</strain>
    </source>
</reference>
<evidence type="ECO:0000256" key="1">
    <source>
        <dbReference type="ARBA" id="ARBA00004141"/>
    </source>
</evidence>
<evidence type="ECO:0000256" key="6">
    <source>
        <dbReference type="SAM" id="Phobius"/>
    </source>
</evidence>
<keyword evidence="8" id="KW-1185">Reference proteome</keyword>
<dbReference type="GO" id="GO:0061024">
    <property type="term" value="P:membrane organization"/>
    <property type="evidence" value="ECO:0007669"/>
    <property type="project" value="TreeGrafter"/>
</dbReference>
<gene>
    <name evidence="7" type="ORF">AMSG_07609</name>
</gene>
<protein>
    <submittedName>
        <fullName evidence="7">Uncharacterized protein</fullName>
    </submittedName>
</protein>
<dbReference type="PANTHER" id="PTHR12703:SF4">
    <property type="entry name" value="TRANSMEMBRANE PROTEIN 33"/>
    <property type="match status" value="1"/>
</dbReference>
<keyword evidence="3 6" id="KW-0812">Transmembrane</keyword>
<dbReference type="STRING" id="461836.A0A0L0DGU4"/>
<feature type="transmembrane region" description="Helical" evidence="6">
    <location>
        <begin position="126"/>
        <end position="147"/>
    </location>
</feature>
<dbReference type="GO" id="GO:0071786">
    <property type="term" value="P:endoplasmic reticulum tubular network organization"/>
    <property type="evidence" value="ECO:0007669"/>
    <property type="project" value="TreeGrafter"/>
</dbReference>
<dbReference type="Proteomes" id="UP000054408">
    <property type="component" value="Unassembled WGS sequence"/>
</dbReference>
<feature type="transmembrane region" description="Helical" evidence="6">
    <location>
        <begin position="70"/>
        <end position="96"/>
    </location>
</feature>
<comment type="similarity">
    <text evidence="2">Belongs to the PER33/POM33 family.</text>
</comment>
<dbReference type="RefSeq" id="XP_013756086.1">
    <property type="nucleotide sequence ID" value="XM_013900632.1"/>
</dbReference>
<dbReference type="eggNOG" id="KOG4002">
    <property type="taxonomic scope" value="Eukaryota"/>
</dbReference>
<evidence type="ECO:0000256" key="5">
    <source>
        <dbReference type="ARBA" id="ARBA00023136"/>
    </source>
</evidence>
<sequence length="215" mass="22976">MEIKQACGQWGVLAGAVAYLLPLGFSTAAYVVCCLCAVGTYLISLYNTVGLVQANKEWLARAMMDNNTHYVLYSVAAAVQPPALARVTPLVLFAAYQVANWMHSTGSAPAALAGPVAVFLTQQTTLFQIISQIEVMTVAMAVIFVPFGRSSLADAAILCNFIYLRYAVSPFTRASFATVATYTDPLLASPRTPGPIAWAYRKFKSLAPPIVPATA</sequence>
<name>A0A0L0DGU4_THETB</name>
<comment type="subcellular location">
    <subcellularLocation>
        <location evidence="1">Membrane</location>
        <topology evidence="1">Multi-pass membrane protein</topology>
    </subcellularLocation>
</comment>
<dbReference type="GO" id="GO:0005783">
    <property type="term" value="C:endoplasmic reticulum"/>
    <property type="evidence" value="ECO:0007669"/>
    <property type="project" value="TreeGrafter"/>
</dbReference>
<accession>A0A0L0DGU4</accession>
<dbReference type="OrthoDB" id="5581259at2759"/>
<dbReference type="InterPro" id="IPR051645">
    <property type="entry name" value="PER33/POM33_regulator"/>
</dbReference>
<evidence type="ECO:0000256" key="4">
    <source>
        <dbReference type="ARBA" id="ARBA00022989"/>
    </source>
</evidence>
<dbReference type="PANTHER" id="PTHR12703">
    <property type="entry name" value="TRANSMEMBRANE PROTEIN 33"/>
    <property type="match status" value="1"/>
</dbReference>
<evidence type="ECO:0000313" key="8">
    <source>
        <dbReference type="Proteomes" id="UP000054408"/>
    </source>
</evidence>
<dbReference type="Pfam" id="PF03661">
    <property type="entry name" value="TMEM33_Pom33"/>
    <property type="match status" value="1"/>
</dbReference>
<evidence type="ECO:0000256" key="3">
    <source>
        <dbReference type="ARBA" id="ARBA00022692"/>
    </source>
</evidence>
<feature type="transmembrane region" description="Helical" evidence="6">
    <location>
        <begin position="28"/>
        <end position="49"/>
    </location>
</feature>
<dbReference type="GO" id="GO:0016020">
    <property type="term" value="C:membrane"/>
    <property type="evidence" value="ECO:0007669"/>
    <property type="project" value="UniProtKB-SubCell"/>
</dbReference>
<dbReference type="EMBL" id="GL349467">
    <property type="protein sequence ID" value="KNC51420.1"/>
    <property type="molecule type" value="Genomic_DNA"/>
</dbReference>
<keyword evidence="5 6" id="KW-0472">Membrane</keyword>
<organism evidence="7 8">
    <name type="scientific">Thecamonas trahens ATCC 50062</name>
    <dbReference type="NCBI Taxonomy" id="461836"/>
    <lineage>
        <taxon>Eukaryota</taxon>
        <taxon>Apusozoa</taxon>
        <taxon>Apusomonadida</taxon>
        <taxon>Apusomonadidae</taxon>
        <taxon>Thecamonas</taxon>
    </lineage>
</organism>
<evidence type="ECO:0000313" key="7">
    <source>
        <dbReference type="EMBL" id="KNC51420.1"/>
    </source>
</evidence>
<dbReference type="GeneID" id="25566491"/>
<keyword evidence="4 6" id="KW-1133">Transmembrane helix</keyword>
<evidence type="ECO:0000256" key="2">
    <source>
        <dbReference type="ARBA" id="ARBA00007322"/>
    </source>
</evidence>
<dbReference type="InterPro" id="IPR005344">
    <property type="entry name" value="TMEM33/Pom33"/>
</dbReference>
<dbReference type="AlphaFoldDB" id="A0A0L0DGU4"/>